<evidence type="ECO:0000256" key="1">
    <source>
        <dbReference type="SAM" id="MobiDB-lite"/>
    </source>
</evidence>
<reference evidence="2" key="1">
    <citation type="submission" date="2023-03" db="EMBL/GenBank/DDBJ databases">
        <title>Massive genome expansion in bonnet fungi (Mycena s.s.) driven by repeated elements and novel gene families across ecological guilds.</title>
        <authorList>
            <consortium name="Lawrence Berkeley National Laboratory"/>
            <person name="Harder C.B."/>
            <person name="Miyauchi S."/>
            <person name="Viragh M."/>
            <person name="Kuo A."/>
            <person name="Thoen E."/>
            <person name="Andreopoulos B."/>
            <person name="Lu D."/>
            <person name="Skrede I."/>
            <person name="Drula E."/>
            <person name="Henrissat B."/>
            <person name="Morin E."/>
            <person name="Kohler A."/>
            <person name="Barry K."/>
            <person name="LaButti K."/>
            <person name="Morin E."/>
            <person name="Salamov A."/>
            <person name="Lipzen A."/>
            <person name="Mereny Z."/>
            <person name="Hegedus B."/>
            <person name="Baldrian P."/>
            <person name="Stursova M."/>
            <person name="Weitz H."/>
            <person name="Taylor A."/>
            <person name="Grigoriev I.V."/>
            <person name="Nagy L.G."/>
            <person name="Martin F."/>
            <person name="Kauserud H."/>
        </authorList>
    </citation>
    <scope>NUCLEOTIDE SEQUENCE</scope>
    <source>
        <strain evidence="2">9284</strain>
    </source>
</reference>
<protein>
    <recommendedName>
        <fullName evidence="4">BTB domain-containing protein</fullName>
    </recommendedName>
</protein>
<gene>
    <name evidence="2" type="ORF">FB45DRAFT_1121585</name>
</gene>
<name>A0AAD7B5U4_9AGAR</name>
<proteinExistence type="predicted"/>
<keyword evidence="3" id="KW-1185">Reference proteome</keyword>
<dbReference type="AlphaFoldDB" id="A0AAD7B5U4"/>
<dbReference type="Proteomes" id="UP001221142">
    <property type="component" value="Unassembled WGS sequence"/>
</dbReference>
<feature type="region of interest" description="Disordered" evidence="1">
    <location>
        <begin position="191"/>
        <end position="228"/>
    </location>
</feature>
<evidence type="ECO:0000313" key="3">
    <source>
        <dbReference type="Proteomes" id="UP001221142"/>
    </source>
</evidence>
<evidence type="ECO:0000313" key="2">
    <source>
        <dbReference type="EMBL" id="KAJ7610486.1"/>
    </source>
</evidence>
<comment type="caution">
    <text evidence="2">The sequence shown here is derived from an EMBL/GenBank/DDBJ whole genome shotgun (WGS) entry which is preliminary data.</text>
</comment>
<organism evidence="2 3">
    <name type="scientific">Roridomyces roridus</name>
    <dbReference type="NCBI Taxonomy" id="1738132"/>
    <lineage>
        <taxon>Eukaryota</taxon>
        <taxon>Fungi</taxon>
        <taxon>Dikarya</taxon>
        <taxon>Basidiomycota</taxon>
        <taxon>Agaricomycotina</taxon>
        <taxon>Agaricomycetes</taxon>
        <taxon>Agaricomycetidae</taxon>
        <taxon>Agaricales</taxon>
        <taxon>Marasmiineae</taxon>
        <taxon>Mycenaceae</taxon>
        <taxon>Roridomyces</taxon>
    </lineage>
</organism>
<accession>A0AAD7B5U4</accession>
<feature type="region of interest" description="Disordered" evidence="1">
    <location>
        <begin position="1"/>
        <end position="23"/>
    </location>
</feature>
<feature type="compositionally biased region" description="Polar residues" evidence="1">
    <location>
        <begin position="10"/>
        <end position="21"/>
    </location>
</feature>
<dbReference type="EMBL" id="JARKIF010000035">
    <property type="protein sequence ID" value="KAJ7610486.1"/>
    <property type="molecule type" value="Genomic_DNA"/>
</dbReference>
<evidence type="ECO:0008006" key="4">
    <source>
        <dbReference type="Google" id="ProtNLM"/>
    </source>
</evidence>
<sequence>MSDAPRPTKDAQTPFSGQPDPQETYPASDLILRSCDGVDFHVHKQILACVFVFFSDMFAFHSCSAPPTEIERDGNSVLVLLETEDVIYRRLILAYPARSRQPYSLSAADLDSACAVHEASAEIPLPICPENLAFPEMRLISAENLQTLYEFHRLCSKTTRGILKDICACLDDEEIGLAVDDDEDVHPATTKTCTRRRRRRAPGDDEDVHPATTKTCTRRTDFGSSSTW</sequence>